<dbReference type="GO" id="GO:0033971">
    <property type="term" value="F:hydroxyisourate hydrolase activity"/>
    <property type="evidence" value="ECO:0007669"/>
    <property type="project" value="UniProtKB-EC"/>
</dbReference>
<dbReference type="PANTHER" id="PTHR10395">
    <property type="entry name" value="URICASE AND TRANSTHYRETIN-RELATED"/>
    <property type="match status" value="1"/>
</dbReference>
<evidence type="ECO:0000256" key="4">
    <source>
        <dbReference type="ARBA" id="ARBA00011881"/>
    </source>
</evidence>
<dbReference type="InterPro" id="IPR014306">
    <property type="entry name" value="Hydroxyisourate_hydrolase"/>
</dbReference>
<dbReference type="RefSeq" id="WP_394836230.1">
    <property type="nucleotide sequence ID" value="NZ_CP089929.1"/>
</dbReference>
<dbReference type="InterPro" id="IPR023418">
    <property type="entry name" value="Thyroxine_BS"/>
</dbReference>
<dbReference type="InterPro" id="IPR036817">
    <property type="entry name" value="Transthyretin/HIU_hydrolase_sf"/>
</dbReference>
<dbReference type="SUPFAM" id="SSF49472">
    <property type="entry name" value="Transthyretin (synonym: prealbumin)"/>
    <property type="match status" value="1"/>
</dbReference>
<name>A0ABZ2LBH8_9BACT</name>
<dbReference type="NCBIfam" id="TIGR02962">
    <property type="entry name" value="hdxy_isourate"/>
    <property type="match status" value="1"/>
</dbReference>
<feature type="domain" description="Transthyretin/hydroxyisourate hydrolase" evidence="8">
    <location>
        <begin position="1"/>
        <end position="121"/>
    </location>
</feature>
<evidence type="ECO:0000259" key="8">
    <source>
        <dbReference type="SMART" id="SM00095"/>
    </source>
</evidence>
<keyword evidence="10" id="KW-1185">Reference proteome</keyword>
<comment type="subunit">
    <text evidence="4 7">Homotetramer.</text>
</comment>
<evidence type="ECO:0000313" key="9">
    <source>
        <dbReference type="EMBL" id="WXB06581.1"/>
    </source>
</evidence>
<dbReference type="Proteomes" id="UP001374803">
    <property type="component" value="Chromosome"/>
</dbReference>
<keyword evidence="5 7" id="KW-0659">Purine metabolism</keyword>
<dbReference type="PANTHER" id="PTHR10395:SF7">
    <property type="entry name" value="5-HYDROXYISOURATE HYDROLASE"/>
    <property type="match status" value="1"/>
</dbReference>
<proteinExistence type="inferred from homology"/>
<keyword evidence="6 7" id="KW-0378">Hydrolase</keyword>
<dbReference type="Pfam" id="PF00576">
    <property type="entry name" value="Transthyretin"/>
    <property type="match status" value="1"/>
</dbReference>
<evidence type="ECO:0000256" key="5">
    <source>
        <dbReference type="ARBA" id="ARBA00022631"/>
    </source>
</evidence>
<evidence type="ECO:0000256" key="3">
    <source>
        <dbReference type="ARBA" id="ARBA00009850"/>
    </source>
</evidence>
<dbReference type="CDD" id="cd05822">
    <property type="entry name" value="TLP_HIUase"/>
    <property type="match status" value="1"/>
</dbReference>
<reference evidence="9" key="1">
    <citation type="submission" date="2021-12" db="EMBL/GenBank/DDBJ databases">
        <title>Discovery of the Pendulisporaceae a myxobacterial family with distinct sporulation behavior and unique specialized metabolism.</title>
        <authorList>
            <person name="Garcia R."/>
            <person name="Popoff A."/>
            <person name="Bader C.D."/>
            <person name="Loehr J."/>
            <person name="Walesch S."/>
            <person name="Walt C."/>
            <person name="Boldt J."/>
            <person name="Bunk B."/>
            <person name="Haeckl F.J.F.P.J."/>
            <person name="Gunesch A.P."/>
            <person name="Birkelbach J."/>
            <person name="Nuebel U."/>
            <person name="Pietschmann T."/>
            <person name="Bach T."/>
            <person name="Mueller R."/>
        </authorList>
    </citation>
    <scope>NUCLEOTIDE SEQUENCE</scope>
    <source>
        <strain evidence="9">MSr11367</strain>
    </source>
</reference>
<evidence type="ECO:0000256" key="7">
    <source>
        <dbReference type="RuleBase" id="RU361270"/>
    </source>
</evidence>
<organism evidence="9 10">
    <name type="scientific">Pendulispora rubella</name>
    <dbReference type="NCBI Taxonomy" id="2741070"/>
    <lineage>
        <taxon>Bacteria</taxon>
        <taxon>Pseudomonadati</taxon>
        <taxon>Myxococcota</taxon>
        <taxon>Myxococcia</taxon>
        <taxon>Myxococcales</taxon>
        <taxon>Sorangiineae</taxon>
        <taxon>Pendulisporaceae</taxon>
        <taxon>Pendulispora</taxon>
    </lineage>
</organism>
<gene>
    <name evidence="9" type="primary">uraH</name>
    <name evidence="9" type="ORF">LVJ94_04890</name>
</gene>
<protein>
    <recommendedName>
        <fullName evidence="7">5-hydroxyisourate hydrolase</fullName>
        <shortName evidence="7">HIU hydrolase</shortName>
        <shortName evidence="7">HIUHase</shortName>
        <ecNumber evidence="7">3.5.2.17</ecNumber>
    </recommendedName>
</protein>
<dbReference type="PRINTS" id="PR00189">
    <property type="entry name" value="TRNSTHYRETIN"/>
</dbReference>
<dbReference type="EMBL" id="CP089983">
    <property type="protein sequence ID" value="WXB06581.1"/>
    <property type="molecule type" value="Genomic_DNA"/>
</dbReference>
<comment type="function">
    <text evidence="2">Catalyzes the hydrolysis of 5-hydroxyisourate (HIU) to 2-oxo-4-hydroxy-4-carboxy-5-ureidoimidazoline (OHCU).</text>
</comment>
<comment type="catalytic activity">
    <reaction evidence="1 7">
        <text>5-hydroxyisourate + H2O = 5-hydroxy-2-oxo-4-ureido-2,5-dihydro-1H-imidazole-5-carboxylate + H(+)</text>
        <dbReference type="Rhea" id="RHEA:23736"/>
        <dbReference type="ChEBI" id="CHEBI:15377"/>
        <dbReference type="ChEBI" id="CHEBI:15378"/>
        <dbReference type="ChEBI" id="CHEBI:18072"/>
        <dbReference type="ChEBI" id="CHEBI:58639"/>
        <dbReference type="EC" id="3.5.2.17"/>
    </reaction>
</comment>
<evidence type="ECO:0000256" key="2">
    <source>
        <dbReference type="ARBA" id="ARBA00002704"/>
    </source>
</evidence>
<accession>A0ABZ2LBH8</accession>
<evidence type="ECO:0000256" key="1">
    <source>
        <dbReference type="ARBA" id="ARBA00001043"/>
    </source>
</evidence>
<evidence type="ECO:0000256" key="6">
    <source>
        <dbReference type="ARBA" id="ARBA00022801"/>
    </source>
</evidence>
<evidence type="ECO:0000313" key="10">
    <source>
        <dbReference type="Proteomes" id="UP001374803"/>
    </source>
</evidence>
<comment type="similarity">
    <text evidence="3 7">Belongs to the transthyretin family. 5-hydroxyisourate hydrolase subfamily.</text>
</comment>
<sequence>MSIGITTHVLDTARGRPAAGVPIRLDRRTVQNGPQASLREGTWTELGRGVTDADGRLRDLLREPLVAGEYRLTFDTETYFAAAGTEGFFREVQIAFLVREAASHHHVPLLLSPFGYSTYRGS</sequence>
<dbReference type="InterPro" id="IPR023416">
    <property type="entry name" value="Transthyretin/HIU_hydrolase_d"/>
</dbReference>
<dbReference type="PROSITE" id="PS00768">
    <property type="entry name" value="TRANSTHYRETIN_1"/>
    <property type="match status" value="1"/>
</dbReference>
<dbReference type="EC" id="3.5.2.17" evidence="7"/>
<dbReference type="SMART" id="SM00095">
    <property type="entry name" value="TR_THY"/>
    <property type="match status" value="1"/>
</dbReference>
<dbReference type="Gene3D" id="2.60.40.180">
    <property type="entry name" value="Transthyretin/hydroxyisourate hydrolase domain"/>
    <property type="match status" value="1"/>
</dbReference>
<dbReference type="InterPro" id="IPR000895">
    <property type="entry name" value="Transthyretin/HIU_hydrolase"/>
</dbReference>